<accession>A0A9P8CS37</accession>
<evidence type="ECO:0000313" key="3">
    <source>
        <dbReference type="EMBL" id="KAG9257413.1"/>
    </source>
</evidence>
<name>A0A9P8CS37_9HYPO</name>
<evidence type="ECO:0000256" key="1">
    <source>
        <dbReference type="SAM" id="MobiDB-lite"/>
    </source>
</evidence>
<dbReference type="Pfam" id="PF20150">
    <property type="entry name" value="2EXR"/>
    <property type="match status" value="1"/>
</dbReference>
<feature type="compositionally biased region" description="Low complexity" evidence="1">
    <location>
        <begin position="40"/>
        <end position="56"/>
    </location>
</feature>
<dbReference type="GeneID" id="70290361"/>
<dbReference type="EMBL" id="MU251245">
    <property type="protein sequence ID" value="KAG9257413.1"/>
    <property type="molecule type" value="Genomic_DNA"/>
</dbReference>
<dbReference type="PANTHER" id="PTHR35910:SF6">
    <property type="entry name" value="2EXR DOMAIN-CONTAINING PROTEIN"/>
    <property type="match status" value="1"/>
</dbReference>
<protein>
    <recommendedName>
        <fullName evidence="2">2EXR domain-containing protein</fullName>
    </recommendedName>
</protein>
<evidence type="ECO:0000259" key="2">
    <source>
        <dbReference type="Pfam" id="PF20150"/>
    </source>
</evidence>
<dbReference type="OrthoDB" id="3540486at2759"/>
<dbReference type="InterPro" id="IPR045518">
    <property type="entry name" value="2EXR"/>
</dbReference>
<dbReference type="RefSeq" id="XP_046121337.1">
    <property type="nucleotide sequence ID" value="XM_046259458.1"/>
</dbReference>
<comment type="caution">
    <text evidence="3">The sequence shown here is derived from an EMBL/GenBank/DDBJ whole genome shotgun (WGS) entry which is preliminary data.</text>
</comment>
<dbReference type="AlphaFoldDB" id="A0A9P8CS37"/>
<proteinExistence type="predicted"/>
<dbReference type="Proteomes" id="UP000887229">
    <property type="component" value="Unassembled WGS sequence"/>
</dbReference>
<feature type="domain" description="2EXR" evidence="2">
    <location>
        <begin position="68"/>
        <end position="175"/>
    </location>
</feature>
<evidence type="ECO:0000313" key="4">
    <source>
        <dbReference type="Proteomes" id="UP000887229"/>
    </source>
</evidence>
<sequence length="331" mass="36848">MSSLSVQDDSSGPLCGLVFRTFDDGHQPHSPRRHASLSRSVSTGKSPSPTTSTSSDSRVDDVASTGDFSQFTKLPPELRLKVWECLIQPRIVGVCCLQNDTRGGYQPGEKIAARRKELDARTTRGNQVPAILHVNSESRALGLKYYELTFGWRIKGSRPNSAPPRTYFNFAQDALFLTGDLEAYDSFGFNAPMVYYLRKEDTERVKHVACPFRELGYPHQHSDLIWGCLWHIVDRFKVSARLLLTVGEGDEERLGHAGHAGRDLVTGTATPGLTMAENESMAGQMQTQHALQNIWRAWLGGRTATNSMMADKQMLLVSEAELMNFVTRQAQ</sequence>
<keyword evidence="4" id="KW-1185">Reference proteome</keyword>
<dbReference type="PANTHER" id="PTHR35910">
    <property type="entry name" value="2EXR DOMAIN-CONTAINING PROTEIN"/>
    <property type="match status" value="1"/>
</dbReference>
<gene>
    <name evidence="3" type="ORF">F5Z01DRAFT_385702</name>
</gene>
<feature type="region of interest" description="Disordered" evidence="1">
    <location>
        <begin position="25"/>
        <end position="61"/>
    </location>
</feature>
<organism evidence="3 4">
    <name type="scientific">Emericellopsis atlantica</name>
    <dbReference type="NCBI Taxonomy" id="2614577"/>
    <lineage>
        <taxon>Eukaryota</taxon>
        <taxon>Fungi</taxon>
        <taxon>Dikarya</taxon>
        <taxon>Ascomycota</taxon>
        <taxon>Pezizomycotina</taxon>
        <taxon>Sordariomycetes</taxon>
        <taxon>Hypocreomycetidae</taxon>
        <taxon>Hypocreales</taxon>
        <taxon>Bionectriaceae</taxon>
        <taxon>Emericellopsis</taxon>
    </lineage>
</organism>
<reference evidence="3" key="1">
    <citation type="journal article" date="2021" name="IMA Fungus">
        <title>Genomic characterization of three marine fungi, including Emericellopsis atlantica sp. nov. with signatures of a generalist lifestyle and marine biomass degradation.</title>
        <authorList>
            <person name="Hagestad O.C."/>
            <person name="Hou L."/>
            <person name="Andersen J.H."/>
            <person name="Hansen E.H."/>
            <person name="Altermark B."/>
            <person name="Li C."/>
            <person name="Kuhnert E."/>
            <person name="Cox R.J."/>
            <person name="Crous P.W."/>
            <person name="Spatafora J.W."/>
            <person name="Lail K."/>
            <person name="Amirebrahimi M."/>
            <person name="Lipzen A."/>
            <person name="Pangilinan J."/>
            <person name="Andreopoulos W."/>
            <person name="Hayes R.D."/>
            <person name="Ng V."/>
            <person name="Grigoriev I.V."/>
            <person name="Jackson S.A."/>
            <person name="Sutton T.D.S."/>
            <person name="Dobson A.D.W."/>
            <person name="Rama T."/>
        </authorList>
    </citation>
    <scope>NUCLEOTIDE SEQUENCE</scope>
    <source>
        <strain evidence="3">TS7</strain>
    </source>
</reference>